<evidence type="ECO:0000313" key="3">
    <source>
        <dbReference type="EMBL" id="PRZ08808.1"/>
    </source>
</evidence>
<protein>
    <submittedName>
        <fullName evidence="3">Uncharacterized protein</fullName>
    </submittedName>
</protein>
<dbReference type="Proteomes" id="UP000239895">
    <property type="component" value="Unassembled WGS sequence"/>
</dbReference>
<reference evidence="3 4" key="1">
    <citation type="submission" date="2018-03" db="EMBL/GenBank/DDBJ databases">
        <title>Comparative analysis of microorganisms from saline springs in Andes Mountain Range, Colombia.</title>
        <authorList>
            <person name="Rubin E."/>
        </authorList>
    </citation>
    <scope>NUCLEOTIDE SEQUENCE [LARGE SCALE GENOMIC DNA]</scope>
    <source>
        <strain evidence="3 4">CG 23</strain>
    </source>
</reference>
<keyword evidence="2" id="KW-0472">Membrane</keyword>
<evidence type="ECO:0000256" key="1">
    <source>
        <dbReference type="SAM" id="MobiDB-lite"/>
    </source>
</evidence>
<feature type="transmembrane region" description="Helical" evidence="2">
    <location>
        <begin position="651"/>
        <end position="672"/>
    </location>
</feature>
<evidence type="ECO:0000313" key="4">
    <source>
        <dbReference type="Proteomes" id="UP000239895"/>
    </source>
</evidence>
<keyword evidence="2" id="KW-0812">Transmembrane</keyword>
<name>A0ABX5EJB2_9MICO</name>
<dbReference type="EMBL" id="PVTX01000002">
    <property type="protein sequence ID" value="PRZ08808.1"/>
    <property type="molecule type" value="Genomic_DNA"/>
</dbReference>
<dbReference type="Pfam" id="PF19516">
    <property type="entry name" value="DUF6049"/>
    <property type="match status" value="1"/>
</dbReference>
<organism evidence="3 4">
    <name type="scientific">Isoptericola halotolerans</name>
    <dbReference type="NCBI Taxonomy" id="300560"/>
    <lineage>
        <taxon>Bacteria</taxon>
        <taxon>Bacillati</taxon>
        <taxon>Actinomycetota</taxon>
        <taxon>Actinomycetes</taxon>
        <taxon>Micrococcales</taxon>
        <taxon>Promicromonosporaceae</taxon>
        <taxon>Isoptericola</taxon>
    </lineage>
</organism>
<evidence type="ECO:0000256" key="2">
    <source>
        <dbReference type="SAM" id="Phobius"/>
    </source>
</evidence>
<accession>A0ABX5EJB2</accession>
<gene>
    <name evidence="3" type="ORF">BCL65_102355</name>
</gene>
<keyword evidence="4" id="KW-1185">Reference proteome</keyword>
<keyword evidence="2" id="KW-1133">Transmembrane helix</keyword>
<sequence length="709" mass="72511">MIMSRAAVVLPRAVAVVVAALMLAGALVALPLAAAVPSSAAVRDGVTVDIVDMSPTVVGPDQTQDVTVRVTNDSGAALTGLQADLGVGWREVSARSTVAAWADDDSTRTAARQLSLPMDDLPAGESAEVTFELGVSTLQLGVDAPWGPRQLSVEVRDDGGTIDVLHSFMLYDPDGGTGDAGSTAPAPVDLAVVAPLTGPPLDPAAPDEYNSTIAERTTEDGAYEALLSAAGAADLPLSLAVDPAVVATAATSSDEQLSSWASRLQRPGAADVVTLPPYDTDLAALAHADVQPSGLRTVTTQTGLVPSDWTAPDAWSTRIGWPAGTADLDTLAAARSAGTQHVLVTDGLEPRIGVTASATTTVPTAAGDVAAVVADHALGGALAASTAGSGSATPAATQRLLADTAVLAMAAAESGRPVSVVAAMPREWSPDVETYTAVTSALAGQSWVDAVALTDVLAEEPTDAPRTPLEQRVVDDAELRPGAVQTLVDELDGLASFATVAADPAALTADVDRDLVAPLAVAYRQDRDARDAAILLAGERADQLQSGIRVIGRADVLLISDTGNLPVRVRNDLPVDATVTVTLKPDDPRLIVETSPTVVVPAGESRDAEVRVRAIGSGDANLEVNVLAPSGAAVTAPTEFAVQVRAGWETVGTSVMAVGVGLLFLAGIWRTVRRGRSDRRTTAEVAETVAPQEPPTHRPPTHSPEDPQA</sequence>
<dbReference type="InterPro" id="IPR046112">
    <property type="entry name" value="DUF6049"/>
</dbReference>
<proteinExistence type="predicted"/>
<comment type="caution">
    <text evidence="3">The sequence shown here is derived from an EMBL/GenBank/DDBJ whole genome shotgun (WGS) entry which is preliminary data.</text>
</comment>
<feature type="region of interest" description="Disordered" evidence="1">
    <location>
        <begin position="677"/>
        <end position="709"/>
    </location>
</feature>
<feature type="compositionally biased region" description="Pro residues" evidence="1">
    <location>
        <begin position="692"/>
        <end position="702"/>
    </location>
</feature>